<dbReference type="Proteomes" id="UP001055811">
    <property type="component" value="Linkage Group LG03"/>
</dbReference>
<protein>
    <submittedName>
        <fullName evidence="1">Uncharacterized protein</fullName>
    </submittedName>
</protein>
<proteinExistence type="predicted"/>
<keyword evidence="2" id="KW-1185">Reference proteome</keyword>
<comment type="caution">
    <text evidence="1">The sequence shown here is derived from an EMBL/GenBank/DDBJ whole genome shotgun (WGS) entry which is preliminary data.</text>
</comment>
<evidence type="ECO:0000313" key="1">
    <source>
        <dbReference type="EMBL" id="KAI3765055.1"/>
    </source>
</evidence>
<organism evidence="1 2">
    <name type="scientific">Cichorium intybus</name>
    <name type="common">Chicory</name>
    <dbReference type="NCBI Taxonomy" id="13427"/>
    <lineage>
        <taxon>Eukaryota</taxon>
        <taxon>Viridiplantae</taxon>
        <taxon>Streptophyta</taxon>
        <taxon>Embryophyta</taxon>
        <taxon>Tracheophyta</taxon>
        <taxon>Spermatophyta</taxon>
        <taxon>Magnoliopsida</taxon>
        <taxon>eudicotyledons</taxon>
        <taxon>Gunneridae</taxon>
        <taxon>Pentapetalae</taxon>
        <taxon>asterids</taxon>
        <taxon>campanulids</taxon>
        <taxon>Asterales</taxon>
        <taxon>Asteraceae</taxon>
        <taxon>Cichorioideae</taxon>
        <taxon>Cichorieae</taxon>
        <taxon>Cichoriinae</taxon>
        <taxon>Cichorium</taxon>
    </lineage>
</organism>
<accession>A0ACB9F281</accession>
<evidence type="ECO:0000313" key="2">
    <source>
        <dbReference type="Proteomes" id="UP001055811"/>
    </source>
</evidence>
<gene>
    <name evidence="1" type="ORF">L2E82_15079</name>
</gene>
<reference evidence="1 2" key="2">
    <citation type="journal article" date="2022" name="Mol. Ecol. Resour.">
        <title>The genomes of chicory, endive, great burdock and yacon provide insights into Asteraceae paleo-polyploidization history and plant inulin production.</title>
        <authorList>
            <person name="Fan W."/>
            <person name="Wang S."/>
            <person name="Wang H."/>
            <person name="Wang A."/>
            <person name="Jiang F."/>
            <person name="Liu H."/>
            <person name="Zhao H."/>
            <person name="Xu D."/>
            <person name="Zhang Y."/>
        </authorList>
    </citation>
    <scope>NUCLEOTIDE SEQUENCE [LARGE SCALE GENOMIC DNA]</scope>
    <source>
        <strain evidence="2">cv. Punajuju</strain>
        <tissue evidence="1">Leaves</tissue>
    </source>
</reference>
<reference evidence="2" key="1">
    <citation type="journal article" date="2022" name="Mol. Ecol. Resour.">
        <title>The genomes of chicory, endive, great burdock and yacon provide insights into Asteraceae palaeo-polyploidization history and plant inulin production.</title>
        <authorList>
            <person name="Fan W."/>
            <person name="Wang S."/>
            <person name="Wang H."/>
            <person name="Wang A."/>
            <person name="Jiang F."/>
            <person name="Liu H."/>
            <person name="Zhao H."/>
            <person name="Xu D."/>
            <person name="Zhang Y."/>
        </authorList>
    </citation>
    <scope>NUCLEOTIDE SEQUENCE [LARGE SCALE GENOMIC DNA]</scope>
    <source>
        <strain evidence="2">cv. Punajuju</strain>
    </source>
</reference>
<dbReference type="EMBL" id="CM042011">
    <property type="protein sequence ID" value="KAI3765055.1"/>
    <property type="molecule type" value="Genomic_DNA"/>
</dbReference>
<name>A0ACB9F281_CICIN</name>
<sequence length="180" mass="19523">MSSWSAVLMQSSVASIVSVGHRELKNDKHKTPDVISESSARAQERNQIAEVPTNGDSSSNPFLTLSSGLGIVASGGVLGVFYALVQKESKNGVDTLYIMSLDDEYQRAKEVVGGLLSAYDLSRENVFLEHAKDIADRLLPAWDTPSEITYNIINLERGSALLQKGQGQYGKSCYEKGPVL</sequence>